<evidence type="ECO:0000256" key="5">
    <source>
        <dbReference type="ARBA" id="ARBA00022989"/>
    </source>
</evidence>
<keyword evidence="9" id="KW-0407">Ion channel</keyword>
<reference evidence="10 11" key="1">
    <citation type="submission" date="2021-06" db="EMBL/GenBank/DDBJ databases">
        <authorList>
            <person name="Palmer J.M."/>
        </authorList>
    </citation>
    <scope>NUCLEOTIDE SEQUENCE [LARGE SCALE GENOMIC DNA]</scope>
    <source>
        <strain evidence="10 11">AS_MEX2019</strain>
        <tissue evidence="10">Muscle</tissue>
    </source>
</reference>
<evidence type="ECO:0000256" key="3">
    <source>
        <dbReference type="ARBA" id="ARBA00022448"/>
    </source>
</evidence>
<evidence type="ECO:0000256" key="9">
    <source>
        <dbReference type="ARBA" id="ARBA00023303"/>
    </source>
</evidence>
<comment type="subcellular location">
    <subcellularLocation>
        <location evidence="1">Endomembrane system</location>
    </subcellularLocation>
</comment>
<accession>A0ABV0YJU3</accession>
<keyword evidence="8" id="KW-1071">Ligand-gated ion channel</keyword>
<evidence type="ECO:0000256" key="4">
    <source>
        <dbReference type="ARBA" id="ARBA00022692"/>
    </source>
</evidence>
<name>A0ABV0YJU3_9TELE</name>
<keyword evidence="5" id="KW-1133">Transmembrane helix</keyword>
<evidence type="ECO:0000256" key="6">
    <source>
        <dbReference type="ARBA" id="ARBA00023065"/>
    </source>
</evidence>
<dbReference type="PANTHER" id="PTHR10125:SF8">
    <property type="entry name" value="P2X PURINOCEPTOR 3"/>
    <property type="match status" value="1"/>
</dbReference>
<sequence>MLMLSRYRGFQHNQRASTSSGATCEPMKDVEDFTIFIKNSIRFPSFNYTKGNFLPSITKEYIKKCNFHKVTDIYCPIFKVGDILKDAEQNFTQLANTVQIVVFFKVSN</sequence>
<dbReference type="Pfam" id="PF00864">
    <property type="entry name" value="P2X_receptor"/>
    <property type="match status" value="1"/>
</dbReference>
<keyword evidence="7" id="KW-0472">Membrane</keyword>
<dbReference type="Proteomes" id="UP001469553">
    <property type="component" value="Unassembled WGS sequence"/>
</dbReference>
<comment type="similarity">
    <text evidence="2">Belongs to the P2X receptor family.</text>
</comment>
<gene>
    <name evidence="10" type="ORF">AMECASPLE_037715</name>
</gene>
<comment type="caution">
    <text evidence="10">The sequence shown here is derived from an EMBL/GenBank/DDBJ whole genome shotgun (WGS) entry which is preliminary data.</text>
</comment>
<evidence type="ECO:0000313" key="11">
    <source>
        <dbReference type="Proteomes" id="UP001469553"/>
    </source>
</evidence>
<evidence type="ECO:0000256" key="2">
    <source>
        <dbReference type="ARBA" id="ARBA00009848"/>
    </source>
</evidence>
<keyword evidence="3" id="KW-0813">Transport</keyword>
<dbReference type="InterPro" id="IPR059116">
    <property type="entry name" value="P2X_receptor"/>
</dbReference>
<keyword evidence="11" id="KW-1185">Reference proteome</keyword>
<evidence type="ECO:0000256" key="1">
    <source>
        <dbReference type="ARBA" id="ARBA00004308"/>
    </source>
</evidence>
<organism evidence="10 11">
    <name type="scientific">Ameca splendens</name>
    <dbReference type="NCBI Taxonomy" id="208324"/>
    <lineage>
        <taxon>Eukaryota</taxon>
        <taxon>Metazoa</taxon>
        <taxon>Chordata</taxon>
        <taxon>Craniata</taxon>
        <taxon>Vertebrata</taxon>
        <taxon>Euteleostomi</taxon>
        <taxon>Actinopterygii</taxon>
        <taxon>Neopterygii</taxon>
        <taxon>Teleostei</taxon>
        <taxon>Neoteleostei</taxon>
        <taxon>Acanthomorphata</taxon>
        <taxon>Ovalentaria</taxon>
        <taxon>Atherinomorphae</taxon>
        <taxon>Cyprinodontiformes</taxon>
        <taxon>Goodeidae</taxon>
        <taxon>Ameca</taxon>
    </lineage>
</organism>
<evidence type="ECO:0000256" key="8">
    <source>
        <dbReference type="ARBA" id="ARBA00023286"/>
    </source>
</evidence>
<keyword evidence="4" id="KW-0812">Transmembrane</keyword>
<dbReference type="PANTHER" id="PTHR10125">
    <property type="entry name" value="P2X PURINOCEPTOR"/>
    <property type="match status" value="1"/>
</dbReference>
<evidence type="ECO:0000256" key="7">
    <source>
        <dbReference type="ARBA" id="ARBA00023136"/>
    </source>
</evidence>
<keyword evidence="6" id="KW-0406">Ion transport</keyword>
<dbReference type="InterPro" id="IPR027309">
    <property type="entry name" value="P2X_extracellular_dom_sf"/>
</dbReference>
<evidence type="ECO:0000313" key="10">
    <source>
        <dbReference type="EMBL" id="MEQ2293852.1"/>
    </source>
</evidence>
<proteinExistence type="inferred from homology"/>
<dbReference type="EMBL" id="JAHRIP010034734">
    <property type="protein sequence ID" value="MEQ2293852.1"/>
    <property type="molecule type" value="Genomic_DNA"/>
</dbReference>
<dbReference type="Gene3D" id="2.60.490.10">
    <property type="entry name" value="atp-gated p2x4 ion channel domain"/>
    <property type="match status" value="1"/>
</dbReference>
<protein>
    <submittedName>
        <fullName evidence="10">Uncharacterized protein</fullName>
    </submittedName>
</protein>